<evidence type="ECO:0000256" key="1">
    <source>
        <dbReference type="SAM" id="MobiDB-lite"/>
    </source>
</evidence>
<name>A0AAV7QZ61_PLEWA</name>
<evidence type="ECO:0000313" key="2">
    <source>
        <dbReference type="EMBL" id="KAJ1144475.1"/>
    </source>
</evidence>
<reference evidence="2" key="1">
    <citation type="journal article" date="2022" name="bioRxiv">
        <title>Sequencing and chromosome-scale assembly of the giantPleurodeles waltlgenome.</title>
        <authorList>
            <person name="Brown T."/>
            <person name="Elewa A."/>
            <person name="Iarovenko S."/>
            <person name="Subramanian E."/>
            <person name="Araus A.J."/>
            <person name="Petzold A."/>
            <person name="Susuki M."/>
            <person name="Suzuki K.-i.T."/>
            <person name="Hayashi T."/>
            <person name="Toyoda A."/>
            <person name="Oliveira C."/>
            <person name="Osipova E."/>
            <person name="Leigh N.D."/>
            <person name="Simon A."/>
            <person name="Yun M.H."/>
        </authorList>
    </citation>
    <scope>NUCLEOTIDE SEQUENCE</scope>
    <source>
        <strain evidence="2">20211129_DDA</strain>
        <tissue evidence="2">Liver</tissue>
    </source>
</reference>
<organism evidence="2 3">
    <name type="scientific">Pleurodeles waltl</name>
    <name type="common">Iberian ribbed newt</name>
    <dbReference type="NCBI Taxonomy" id="8319"/>
    <lineage>
        <taxon>Eukaryota</taxon>
        <taxon>Metazoa</taxon>
        <taxon>Chordata</taxon>
        <taxon>Craniata</taxon>
        <taxon>Vertebrata</taxon>
        <taxon>Euteleostomi</taxon>
        <taxon>Amphibia</taxon>
        <taxon>Batrachia</taxon>
        <taxon>Caudata</taxon>
        <taxon>Salamandroidea</taxon>
        <taxon>Salamandridae</taxon>
        <taxon>Pleurodelinae</taxon>
        <taxon>Pleurodeles</taxon>
    </lineage>
</organism>
<dbReference type="EMBL" id="JANPWB010000010">
    <property type="protein sequence ID" value="KAJ1144475.1"/>
    <property type="molecule type" value="Genomic_DNA"/>
</dbReference>
<sequence length="87" mass="9562">MCHSQDAGEREARSPHLPADSLHWHRGPLVEVVNAQRPGNQGDGVRPDTPCGPDAVSANVDPVWEPQADERYIERRVGTTAWGLLND</sequence>
<comment type="caution">
    <text evidence="2">The sequence shown here is derived from an EMBL/GenBank/DDBJ whole genome shotgun (WGS) entry which is preliminary data.</text>
</comment>
<gene>
    <name evidence="2" type="ORF">NDU88_010773</name>
</gene>
<feature type="compositionally biased region" description="Basic and acidic residues" evidence="1">
    <location>
        <begin position="1"/>
        <end position="14"/>
    </location>
</feature>
<dbReference type="AlphaFoldDB" id="A0AAV7QZ61"/>
<feature type="region of interest" description="Disordered" evidence="1">
    <location>
        <begin position="1"/>
        <end position="25"/>
    </location>
</feature>
<dbReference type="Proteomes" id="UP001066276">
    <property type="component" value="Chromosome 6"/>
</dbReference>
<feature type="region of interest" description="Disordered" evidence="1">
    <location>
        <begin position="37"/>
        <end position="59"/>
    </location>
</feature>
<proteinExistence type="predicted"/>
<protein>
    <submittedName>
        <fullName evidence="2">Uncharacterized protein</fullName>
    </submittedName>
</protein>
<keyword evidence="3" id="KW-1185">Reference proteome</keyword>
<accession>A0AAV7QZ61</accession>
<evidence type="ECO:0000313" key="3">
    <source>
        <dbReference type="Proteomes" id="UP001066276"/>
    </source>
</evidence>